<dbReference type="GO" id="GO:0031122">
    <property type="term" value="P:cytoplasmic microtubule organization"/>
    <property type="evidence" value="ECO:0007669"/>
    <property type="project" value="TreeGrafter"/>
</dbReference>
<evidence type="ECO:0000256" key="2">
    <source>
        <dbReference type="ARBA" id="ARBA00022490"/>
    </source>
</evidence>
<dbReference type="GO" id="GO:0051011">
    <property type="term" value="F:microtubule minus-end binding"/>
    <property type="evidence" value="ECO:0007669"/>
    <property type="project" value="TreeGrafter"/>
</dbReference>
<dbReference type="GO" id="GO:0051225">
    <property type="term" value="P:spindle assembly"/>
    <property type="evidence" value="ECO:0007669"/>
    <property type="project" value="TreeGrafter"/>
</dbReference>
<organism evidence="7 8">
    <name type="scientific">Lithohypha guttulata</name>
    <dbReference type="NCBI Taxonomy" id="1690604"/>
    <lineage>
        <taxon>Eukaryota</taxon>
        <taxon>Fungi</taxon>
        <taxon>Dikarya</taxon>
        <taxon>Ascomycota</taxon>
        <taxon>Pezizomycotina</taxon>
        <taxon>Eurotiomycetes</taxon>
        <taxon>Chaetothyriomycetidae</taxon>
        <taxon>Chaetothyriales</taxon>
        <taxon>Trichomeriaceae</taxon>
        <taxon>Lithohypha</taxon>
    </lineage>
</organism>
<evidence type="ECO:0000256" key="1">
    <source>
        <dbReference type="ARBA" id="ARBA00010337"/>
    </source>
</evidence>
<accession>A0AAN7T195</accession>
<dbReference type="GO" id="GO:0051321">
    <property type="term" value="P:meiotic cell cycle"/>
    <property type="evidence" value="ECO:0007669"/>
    <property type="project" value="TreeGrafter"/>
</dbReference>
<name>A0AAN7T195_9EURO</name>
<keyword evidence="8" id="KW-1185">Reference proteome</keyword>
<evidence type="ECO:0000313" key="8">
    <source>
        <dbReference type="Proteomes" id="UP001309876"/>
    </source>
</evidence>
<dbReference type="PANTHER" id="PTHR19302">
    <property type="entry name" value="GAMMA TUBULIN COMPLEX PROTEIN"/>
    <property type="match status" value="1"/>
</dbReference>
<dbReference type="InterPro" id="IPR007259">
    <property type="entry name" value="GCP"/>
</dbReference>
<comment type="similarity">
    <text evidence="1 5">Belongs to the TUBGCP family.</text>
</comment>
<dbReference type="InterPro" id="IPR040457">
    <property type="entry name" value="GCP_C"/>
</dbReference>
<dbReference type="PANTHER" id="PTHR19302:SF70">
    <property type="entry name" value="GAMMA-TUBULIN COMPLEX COMPONENT 6"/>
    <property type="match status" value="1"/>
</dbReference>
<dbReference type="GO" id="GO:0005874">
    <property type="term" value="C:microtubule"/>
    <property type="evidence" value="ECO:0007669"/>
    <property type="project" value="UniProtKB-KW"/>
</dbReference>
<keyword evidence="4 5" id="KW-0206">Cytoskeleton</keyword>
<dbReference type="Proteomes" id="UP001309876">
    <property type="component" value="Unassembled WGS sequence"/>
</dbReference>
<proteinExistence type="inferred from homology"/>
<gene>
    <name evidence="7" type="ORF">LTR05_004085</name>
</gene>
<dbReference type="GO" id="GO:0005816">
    <property type="term" value="C:spindle pole body"/>
    <property type="evidence" value="ECO:0007669"/>
    <property type="project" value="UniProtKB-ARBA"/>
</dbReference>
<comment type="subcellular location">
    <subcellularLocation>
        <location evidence="5">Cytoplasm</location>
        <location evidence="5">Cytoskeleton</location>
        <location evidence="5">Microtubule organizing center</location>
    </subcellularLocation>
</comment>
<dbReference type="GO" id="GO:0000922">
    <property type="term" value="C:spindle pole"/>
    <property type="evidence" value="ECO:0007669"/>
    <property type="project" value="InterPro"/>
</dbReference>
<dbReference type="GO" id="GO:0043015">
    <property type="term" value="F:gamma-tubulin binding"/>
    <property type="evidence" value="ECO:0007669"/>
    <property type="project" value="InterPro"/>
</dbReference>
<evidence type="ECO:0000256" key="5">
    <source>
        <dbReference type="RuleBase" id="RU363050"/>
    </source>
</evidence>
<sequence length="847" mass="95574">MGTDPFSSEGITELQPLHLRSADAWCAVEFDASPENEFLHLAEVPQASIHKLQPSILRLKLAHESLERIDIDDSTSTKSEHTPSHIVASQSYEDDVNIWTAVFTSPAKSRHELLSWDHFNGHNNQLQKPVFLTETAPKVYDAFISRIWRSKHDTRLKYADVDHMRHALVNLMLGRNSRFFMWDNTSSAFRLSIDDISLAGLTPEFTRTVCDRFISLGSDIRRLKNFCDLLSTTSTVCALQSSIVQVVYGIEQHFAAQVAGTTTILQLHDNAELYIGIVGLLSSLTGLVDHAVDEKTLLTAVLAALDEAWFSANDFQYTINILAAAVVEPVLRKIGEQLRMPSEQTVGTANVLLSDLLPQEMDVVSETTECLLVAHKHDPQSQPHAAKPLESMTLVYRWEDIVEMQRLADELEDNLKAFPRGSYSNATPHILQEVCSISEYPFQVDFDLLPNNLMFEAGNNDKEEAATPTIRNLIFKALMLERAENEPDLSPLQSLKLSLTPSLQAQHRIATYTLLKTMFIDHNLAMHLEALYAFPLLGSGSFATRLSRALFDAGQNSATGLNAGLGLDNRETWPPATSEIRLALTGLFLDSESPALNREVLGCLSFAIRDLAEEELEYCRDVHSLHVLDFLKLNYSQPNHIIELVITPTILDRYDRVFKFLLILLRLHALAQKTRLRLVRKRQPRHLPIQSNKLCTEVHHFVSTLVDFVLNTATKLPVMAFLNHTKRIHYLLLTDKYEESMNIVKSISQLRNYHEEILDEVLEGLLLGEKQTKAYQLTCSILSLCLEILSDLTSSEAANMSRLSKEFGSQMQIWLHKIRLLAKSPRPALRRLEHLCLALDLSGYCKS</sequence>
<protein>
    <recommendedName>
        <fullName evidence="5">Spindle pole body component</fullName>
    </recommendedName>
</protein>
<feature type="domain" description="Gamma tubulin complex component C-terminal" evidence="6">
    <location>
        <begin position="524"/>
        <end position="844"/>
    </location>
</feature>
<keyword evidence="2 5" id="KW-0963">Cytoplasm</keyword>
<evidence type="ECO:0000313" key="7">
    <source>
        <dbReference type="EMBL" id="KAK5086915.1"/>
    </source>
</evidence>
<dbReference type="AlphaFoldDB" id="A0AAN7T195"/>
<dbReference type="Pfam" id="PF04130">
    <property type="entry name" value="GCP_C_terminal"/>
    <property type="match status" value="1"/>
</dbReference>
<keyword evidence="3 5" id="KW-0493">Microtubule</keyword>
<reference evidence="7 8" key="1">
    <citation type="submission" date="2023-08" db="EMBL/GenBank/DDBJ databases">
        <title>Black Yeasts Isolated from many extreme environments.</title>
        <authorList>
            <person name="Coleine C."/>
            <person name="Stajich J.E."/>
            <person name="Selbmann L."/>
        </authorList>
    </citation>
    <scope>NUCLEOTIDE SEQUENCE [LARGE SCALE GENOMIC DNA]</scope>
    <source>
        <strain evidence="7 8">CCFEE 5910</strain>
    </source>
</reference>
<dbReference type="InterPro" id="IPR042241">
    <property type="entry name" value="GCP_C_sf"/>
</dbReference>
<dbReference type="GO" id="GO:0007020">
    <property type="term" value="P:microtubule nucleation"/>
    <property type="evidence" value="ECO:0007669"/>
    <property type="project" value="InterPro"/>
</dbReference>
<comment type="caution">
    <text evidence="7">The sequence shown here is derived from an EMBL/GenBank/DDBJ whole genome shotgun (WGS) entry which is preliminary data.</text>
</comment>
<evidence type="ECO:0000256" key="3">
    <source>
        <dbReference type="ARBA" id="ARBA00022701"/>
    </source>
</evidence>
<evidence type="ECO:0000259" key="6">
    <source>
        <dbReference type="Pfam" id="PF04130"/>
    </source>
</evidence>
<dbReference type="Gene3D" id="1.20.120.1900">
    <property type="entry name" value="Gamma-tubulin complex, C-terminal domain"/>
    <property type="match status" value="1"/>
</dbReference>
<evidence type="ECO:0000256" key="4">
    <source>
        <dbReference type="ARBA" id="ARBA00023212"/>
    </source>
</evidence>
<dbReference type="GO" id="GO:0000930">
    <property type="term" value="C:gamma-tubulin complex"/>
    <property type="evidence" value="ECO:0007669"/>
    <property type="project" value="TreeGrafter"/>
</dbReference>
<dbReference type="GO" id="GO:0000278">
    <property type="term" value="P:mitotic cell cycle"/>
    <property type="evidence" value="ECO:0007669"/>
    <property type="project" value="TreeGrafter"/>
</dbReference>
<dbReference type="EMBL" id="JAVRRJ010000003">
    <property type="protein sequence ID" value="KAK5086915.1"/>
    <property type="molecule type" value="Genomic_DNA"/>
</dbReference>